<evidence type="ECO:0000313" key="2">
    <source>
        <dbReference type="Proteomes" id="UP000269263"/>
    </source>
</evidence>
<reference evidence="1 2" key="1">
    <citation type="submission" date="2018-11" db="EMBL/GenBank/DDBJ databases">
        <authorList>
            <person name="Vergara K.E."/>
            <person name="Bautista C."/>
            <person name="Sizemore C."/>
            <person name="Tabula L."/>
            <person name="Kae H."/>
        </authorList>
    </citation>
    <scope>NUCLEOTIDE SEQUENCE [LARGE SCALE GENOMIC DNA]</scope>
</reference>
<protein>
    <submittedName>
        <fullName evidence="1">Uncharacterized protein</fullName>
    </submittedName>
</protein>
<dbReference type="GeneID" id="80100569"/>
<keyword evidence="2" id="KW-1185">Reference proteome</keyword>
<evidence type="ECO:0000313" key="1">
    <source>
        <dbReference type="EMBL" id="AZF89699.1"/>
    </source>
</evidence>
<accession>A0A3G8F5G5</accession>
<sequence length="118" mass="13286">MNRTTLMNKDVASILQMGIAYRNDPNLTDETISAMGLKYMCHAMDELFRCGRLSANELEQMEKFIGDALEAWDCLTAGSMAASAALSRGEEMLSVDATLKDRDEVYVWLIWDLLKANR</sequence>
<name>A0A3G8F5G5_9CAUD</name>
<dbReference type="KEGG" id="vg:80100569"/>
<organism evidence="1 2">
    <name type="scientific">Pseudomonas phage vB_PaeM_LCK69</name>
    <dbReference type="NCBI Taxonomy" id="2488595"/>
    <lineage>
        <taxon>Viruses</taxon>
        <taxon>Duplodnaviria</taxon>
        <taxon>Heunggongvirae</taxon>
        <taxon>Uroviricota</taxon>
        <taxon>Caudoviricetes</taxon>
        <taxon>Vandenendeviridae</taxon>
        <taxon>Skurskavirinae</taxon>
        <taxon>Pakpunavirus</taxon>
        <taxon>Pakpunavirus LCK69</taxon>
    </lineage>
</organism>
<dbReference type="EMBL" id="MK138526">
    <property type="protein sequence ID" value="AZF89699.1"/>
    <property type="molecule type" value="Genomic_DNA"/>
</dbReference>
<dbReference type="RefSeq" id="YP_010763806.1">
    <property type="nucleotide sequence ID" value="NC_073613.1"/>
</dbReference>
<proteinExistence type="predicted"/>
<dbReference type="Proteomes" id="UP000269263">
    <property type="component" value="Segment"/>
</dbReference>